<evidence type="ECO:0000256" key="20">
    <source>
        <dbReference type="ARBA" id="ARBA00023268"/>
    </source>
</evidence>
<evidence type="ECO:0000256" key="5">
    <source>
        <dbReference type="ARBA" id="ARBA00021516"/>
    </source>
</evidence>
<dbReference type="OMA" id="CNASAHA"/>
<feature type="compositionally biased region" description="Gly residues" evidence="22">
    <location>
        <begin position="124"/>
        <end position="137"/>
    </location>
</feature>
<feature type="domain" description="DNA2/NAM7 helicase helicase" evidence="24">
    <location>
        <begin position="1396"/>
        <end position="1460"/>
    </location>
</feature>
<dbReference type="GO" id="GO:0005737">
    <property type="term" value="C:cytoplasm"/>
    <property type="evidence" value="ECO:0000318"/>
    <property type="project" value="GO_Central"/>
</dbReference>
<keyword evidence="27" id="KW-1185">Reference proteome</keyword>
<protein>
    <recommendedName>
        <fullName evidence="5">DNA replication ATP-dependent helicase/nuclease DNA2</fullName>
        <ecNumber evidence="4">3.6.4.12</ecNumber>
    </recommendedName>
</protein>
<feature type="compositionally biased region" description="Basic and acidic residues" evidence="22">
    <location>
        <begin position="475"/>
        <end position="487"/>
    </location>
</feature>
<dbReference type="STRING" id="105231.A0A1Y1IHZ5"/>
<dbReference type="Pfam" id="PF13087">
    <property type="entry name" value="AAA_12"/>
    <property type="match status" value="1"/>
</dbReference>
<dbReference type="GO" id="GO:0017108">
    <property type="term" value="F:5'-flap endonuclease activity"/>
    <property type="evidence" value="ECO:0000318"/>
    <property type="project" value="GO_Central"/>
</dbReference>
<evidence type="ECO:0000256" key="14">
    <source>
        <dbReference type="ARBA" id="ARBA00022840"/>
    </source>
</evidence>
<dbReference type="PANTHER" id="PTHR10887:SF433">
    <property type="entry name" value="DNA REPLICATION ATP-DEPENDENT HELICASE_NUCLEASE DNA2"/>
    <property type="match status" value="1"/>
</dbReference>
<feature type="region of interest" description="Disordered" evidence="22">
    <location>
        <begin position="443"/>
        <end position="525"/>
    </location>
</feature>
<evidence type="ECO:0000256" key="2">
    <source>
        <dbReference type="ARBA" id="ARBA00004123"/>
    </source>
</evidence>
<evidence type="ECO:0000313" key="26">
    <source>
        <dbReference type="EMBL" id="GAQ90505.1"/>
    </source>
</evidence>
<dbReference type="Proteomes" id="UP000054558">
    <property type="component" value="Unassembled WGS sequence"/>
</dbReference>
<evidence type="ECO:0000256" key="1">
    <source>
        <dbReference type="ARBA" id="ARBA00001966"/>
    </source>
</evidence>
<keyword evidence="10" id="KW-0547">Nucleotide-binding</keyword>
<feature type="domain" description="DNA2/NAM7 helicase-like C-terminal" evidence="25">
    <location>
        <begin position="1586"/>
        <end position="1796"/>
    </location>
</feature>
<feature type="domain" description="DNA2/NAM7 helicase helicase" evidence="24">
    <location>
        <begin position="1303"/>
        <end position="1381"/>
    </location>
</feature>
<dbReference type="GO" id="GO:0071932">
    <property type="term" value="P:replication fork reversal"/>
    <property type="evidence" value="ECO:0000318"/>
    <property type="project" value="GO_Central"/>
</dbReference>
<keyword evidence="8" id="KW-0540">Nuclease</keyword>
<dbReference type="GO" id="GO:0003723">
    <property type="term" value="F:RNA binding"/>
    <property type="evidence" value="ECO:0000318"/>
    <property type="project" value="GO_Central"/>
</dbReference>
<organism evidence="26 27">
    <name type="scientific">Klebsormidium nitens</name>
    <name type="common">Green alga</name>
    <name type="synonym">Ulothrix nitens</name>
    <dbReference type="NCBI Taxonomy" id="105231"/>
    <lineage>
        <taxon>Eukaryota</taxon>
        <taxon>Viridiplantae</taxon>
        <taxon>Streptophyta</taxon>
        <taxon>Klebsormidiophyceae</taxon>
        <taxon>Klebsormidiales</taxon>
        <taxon>Klebsormidiaceae</taxon>
        <taxon>Klebsormidium</taxon>
    </lineage>
</organism>
<keyword evidence="17" id="KW-0238">DNA-binding</keyword>
<evidence type="ECO:0000256" key="7">
    <source>
        <dbReference type="ARBA" id="ARBA00022705"/>
    </source>
</evidence>
<dbReference type="GO" id="GO:0003677">
    <property type="term" value="F:DNA binding"/>
    <property type="evidence" value="ECO:0007669"/>
    <property type="project" value="UniProtKB-KW"/>
</dbReference>
<dbReference type="CDD" id="cd22318">
    <property type="entry name" value="DNA2_N-like"/>
    <property type="match status" value="1"/>
</dbReference>
<evidence type="ECO:0000256" key="16">
    <source>
        <dbReference type="ARBA" id="ARBA00023014"/>
    </source>
</evidence>
<dbReference type="CDD" id="cd18808">
    <property type="entry name" value="SF1_C_Upf1"/>
    <property type="match status" value="1"/>
</dbReference>
<dbReference type="GO" id="GO:0051539">
    <property type="term" value="F:4 iron, 4 sulfur cluster binding"/>
    <property type="evidence" value="ECO:0007669"/>
    <property type="project" value="UniProtKB-KW"/>
</dbReference>
<keyword evidence="12" id="KW-0378">Hydrolase</keyword>
<dbReference type="InterPro" id="IPR027417">
    <property type="entry name" value="P-loop_NTPase"/>
</dbReference>
<keyword evidence="20" id="KW-0511">Multifunctional enzyme</keyword>
<evidence type="ECO:0000259" key="24">
    <source>
        <dbReference type="Pfam" id="PF13086"/>
    </source>
</evidence>
<feature type="region of interest" description="Disordered" evidence="22">
    <location>
        <begin position="1851"/>
        <end position="1927"/>
    </location>
</feature>
<dbReference type="InterPro" id="IPR026851">
    <property type="entry name" value="Dna2/JHS1_DEXXQ-box"/>
</dbReference>
<feature type="region of interest" description="Disordered" evidence="22">
    <location>
        <begin position="114"/>
        <end position="146"/>
    </location>
</feature>
<dbReference type="OrthoDB" id="306218at2759"/>
<keyword evidence="9" id="KW-0479">Metal-binding</keyword>
<feature type="region of interest" description="Disordered" evidence="22">
    <location>
        <begin position="311"/>
        <end position="343"/>
    </location>
</feature>
<feature type="region of interest" description="Disordered" evidence="22">
    <location>
        <begin position="62"/>
        <end position="94"/>
    </location>
</feature>
<evidence type="ECO:0000256" key="13">
    <source>
        <dbReference type="ARBA" id="ARBA00022806"/>
    </source>
</evidence>
<feature type="compositionally biased region" description="Low complexity" evidence="22">
    <location>
        <begin position="504"/>
        <end position="515"/>
    </location>
</feature>
<evidence type="ECO:0000256" key="10">
    <source>
        <dbReference type="ARBA" id="ARBA00022741"/>
    </source>
</evidence>
<dbReference type="Pfam" id="PF08696">
    <property type="entry name" value="Dna2"/>
    <property type="match status" value="1"/>
</dbReference>
<dbReference type="Gene3D" id="3.40.50.300">
    <property type="entry name" value="P-loop containing nucleotide triphosphate hydrolases"/>
    <property type="match status" value="3"/>
</dbReference>
<keyword evidence="7" id="KW-0235">DNA replication</keyword>
<feature type="region of interest" description="Disordered" evidence="22">
    <location>
        <begin position="1"/>
        <end position="44"/>
    </location>
</feature>
<evidence type="ECO:0000259" key="23">
    <source>
        <dbReference type="Pfam" id="PF08696"/>
    </source>
</evidence>
<evidence type="ECO:0000256" key="15">
    <source>
        <dbReference type="ARBA" id="ARBA00023004"/>
    </source>
</evidence>
<keyword evidence="18" id="KW-0234">DNA repair</keyword>
<dbReference type="FunFam" id="3.40.50.300:FF:000721">
    <property type="entry name" value="DNA replication ATP-dependent helicase/nuclease DNA2"/>
    <property type="match status" value="1"/>
</dbReference>
<evidence type="ECO:0000256" key="22">
    <source>
        <dbReference type="SAM" id="MobiDB-lite"/>
    </source>
</evidence>
<dbReference type="InterPro" id="IPR041679">
    <property type="entry name" value="DNA2/NAM7-like_C"/>
</dbReference>
<feature type="region of interest" description="Disordered" evidence="22">
    <location>
        <begin position="238"/>
        <end position="271"/>
    </location>
</feature>
<comment type="similarity">
    <text evidence="3">Belongs to the DNA2/NAM7 helicase family.</text>
</comment>
<dbReference type="InterPro" id="IPR014808">
    <property type="entry name" value="DNA_replication_fac_Dna2_N"/>
</dbReference>
<keyword evidence="19" id="KW-0539">Nucleus</keyword>
<name>A0A1Y1IHZ5_KLENI</name>
<feature type="compositionally biased region" description="Low complexity" evidence="22">
    <location>
        <begin position="326"/>
        <end position="341"/>
    </location>
</feature>
<proteinExistence type="inferred from homology"/>
<evidence type="ECO:0000256" key="8">
    <source>
        <dbReference type="ARBA" id="ARBA00022722"/>
    </source>
</evidence>
<evidence type="ECO:0000256" key="12">
    <source>
        <dbReference type="ARBA" id="ARBA00022801"/>
    </source>
</evidence>
<keyword evidence="13 26" id="KW-0347">Helicase</keyword>
<sequence>MQASQPKLDQDDGPPAQRLGDDEEAAGRYSDARPVNPSPRPAMGSVRQLELPVLVLPVVEPAPALASPMPPHTEERSPQPAKRPRISGGLGFLLSQNDGDEVVWHASPLPVRPALPALEDGPGPRDGSGYARGGPAGFSGRSSPVPAVKSMLSTASMLKQCGKTTSPPDTKPMSSILEQWLQPRASPAVGPAPGVLTPQDANRQKALISSPEYTVAAAALGASVSERALVLVDAAPSAAISPGSREPREDSTKETPPTGRLSLAIQSPAEQLWGEAASDAAPGLATPRFTAPGQPGKKVLLELLDRVESAVRQRRQSGSPQDALHSRSPLISRRRPSLALPGDSDAIQRLAASLEAISERTEGEGESPATLECQEKGLAVVPEGCLHPGEKDGAPGGDAGPLALGVSAAELAALQAAFGLDEEEWQDEALLQEVRAACLAAEGHAPQPQAPQTGQPQQATATPLEKDGAGQSLARDMEAHTNEERAAAEAQVAGTPEGAEKVAAKGGVAAEGWEGQPRGEGDAAEAGGLDTALLQHQFVVTEVADCAGTESGLENVPQKVLRVVGDLHGDEARLLLQDEWADTPVAAGDRMSVLGEWAVDPATRDRQCVLSRRGGLLVHHPDVLVKGSKVGSASACLRRVVLEERLHGDDMSQAALLGTLLHMLFQAALLSGDVSSESLEEEAWLLVQQAQEKLYAAGESEQSALEHLCGSIPAIQHWAHDFLRPAHAQVPETMVDFGVEGQLATAVTQVVDIEESVWSPLYGLKGKIDASLRVATRGRGPPRTTVMPFELKTGKSTTGFALLDHRAQVIMYTLLMGDRYQEAIPGGLLFHSHTGRSLVSPPGMLQLVRDTGRIASLPQRHGHLAAAYPSVSACYFGLPLSACCADGGAPWPMQGIPVQRSELVSLLQRRNQLAHALAAAARSHPAGPALPAVLQVSPTKRRPAHDPGASLAWWYHNIVSSWKFARSLCKRFCLLAAIVFSCAVSMIYAWLQEDRQCQKCSQLEACAVYQAATHEANPAQGGSWDCSENEAVAGKGSHLSAGHAAFFRHWEYLLSKEEEETQGDLRGVWGASGQQQQAAGQCLAALRLAGEPERLAGGTATAGGRAHTLVYHFRPCGYAAQDGPLHEGDYVLLSTEGDHAAVAIATGVIVSKDPDGIKVSVPAALRLPARGGLSGAERLASTTWRLDRNETAYHSNLARSNLVALLAASGDDRRRALIVDKQAPVFDGSLLGSQDPALAYCRQLHHINDDQRAALTQARRDPHLIPIRASLFLFHPQKRPFKSLHLPLLLFLFQKAFTSATVLCARDYCMVLGMPGTGKTTTICHAVRALLARGASVLVTSHTNSAVDNILTKLHQQGVEFVRVGRLASIHPAVQHAALDNPGTAPASVAALEARVAAARVVGVTCLGVTHPLFRKRTFDVCIVDEASQITLPAVLGPLLCARAFVLVGDHHQLPPLVKSAAAREGGLDVSLFKLLSDAHPEAVAALQTQVRHAHGAPAAPAVWLEGPASKGNAGNGWLFKACVITMYNDKARRIDVAGLTARNVMMAHRVIVDDIHRKVASSAAPLAPGACGRSADAALPGLVCVQYRMCADIMLLSNTLVYDHRLRCASPALASARLAVTPDFAGSQDSAWLRAAVDPLRRVVFLDTDSLGGGGQEARQQGAVHNMAEACLVTKASAHTHGPCTLAPHTCRVTANFEKPVVSALEAGGVSPADIGVISPYQAQVKLIARLTPDLRAAGLEVHTVDKYQGRDKECILVSFVRSNREKAAGQLLQDARRINVALTRAKKKLVLVGSGSTLGGVPLLAGLLRLVLDQRWLVCLPPRVLQHQPLHVPRDDAAALRLAAHVQQSLSQREVDGTPEPDAAQNGHESSEGVGESTPARPARYSPKGKIWKVFQKGTKSKDMAGGRRPLKPISDNVVANRKLA</sequence>
<dbReference type="EC" id="3.6.4.12" evidence="4"/>
<evidence type="ECO:0000256" key="17">
    <source>
        <dbReference type="ARBA" id="ARBA00023125"/>
    </source>
</evidence>
<dbReference type="Gene3D" id="3.90.320.10">
    <property type="match status" value="1"/>
</dbReference>
<dbReference type="InterPro" id="IPR047187">
    <property type="entry name" value="SF1_C_Upf1"/>
</dbReference>
<comment type="catalytic activity">
    <reaction evidence="21">
        <text>ATP + H2O = ADP + phosphate + H(+)</text>
        <dbReference type="Rhea" id="RHEA:13065"/>
        <dbReference type="ChEBI" id="CHEBI:15377"/>
        <dbReference type="ChEBI" id="CHEBI:15378"/>
        <dbReference type="ChEBI" id="CHEBI:30616"/>
        <dbReference type="ChEBI" id="CHEBI:43474"/>
        <dbReference type="ChEBI" id="CHEBI:456216"/>
        <dbReference type="EC" id="3.6.4.12"/>
    </reaction>
</comment>
<evidence type="ECO:0000256" key="9">
    <source>
        <dbReference type="ARBA" id="ARBA00022723"/>
    </source>
</evidence>
<feature type="compositionally biased region" description="Low complexity" evidence="22">
    <location>
        <begin position="445"/>
        <end position="463"/>
    </location>
</feature>
<dbReference type="GO" id="GO:0005634">
    <property type="term" value="C:nucleus"/>
    <property type="evidence" value="ECO:0007669"/>
    <property type="project" value="UniProtKB-SubCell"/>
</dbReference>
<accession>A0A1Y1IHZ5</accession>
<dbReference type="GO" id="GO:0006281">
    <property type="term" value="P:DNA repair"/>
    <property type="evidence" value="ECO:0007669"/>
    <property type="project" value="UniProtKB-KW"/>
</dbReference>
<dbReference type="EMBL" id="DF237598">
    <property type="protein sequence ID" value="GAQ90505.1"/>
    <property type="molecule type" value="Genomic_DNA"/>
</dbReference>
<evidence type="ECO:0000256" key="21">
    <source>
        <dbReference type="ARBA" id="ARBA00047995"/>
    </source>
</evidence>
<dbReference type="SUPFAM" id="SSF52540">
    <property type="entry name" value="P-loop containing nucleoside triphosphate hydrolases"/>
    <property type="match status" value="1"/>
</dbReference>
<evidence type="ECO:0000313" key="27">
    <source>
        <dbReference type="Proteomes" id="UP000054558"/>
    </source>
</evidence>
<dbReference type="CDD" id="cd18041">
    <property type="entry name" value="DEXXQc_DNA2"/>
    <property type="match status" value="1"/>
</dbReference>
<evidence type="ECO:0000256" key="4">
    <source>
        <dbReference type="ARBA" id="ARBA00012551"/>
    </source>
</evidence>
<evidence type="ECO:0000256" key="19">
    <source>
        <dbReference type="ARBA" id="ARBA00023242"/>
    </source>
</evidence>
<evidence type="ECO:0000256" key="3">
    <source>
        <dbReference type="ARBA" id="ARBA00007913"/>
    </source>
</evidence>
<evidence type="ECO:0000256" key="11">
    <source>
        <dbReference type="ARBA" id="ARBA00022763"/>
    </source>
</evidence>
<keyword evidence="16" id="KW-0411">Iron-sulfur</keyword>
<evidence type="ECO:0000259" key="25">
    <source>
        <dbReference type="Pfam" id="PF13087"/>
    </source>
</evidence>
<dbReference type="GO" id="GO:0046872">
    <property type="term" value="F:metal ion binding"/>
    <property type="evidence" value="ECO:0007669"/>
    <property type="project" value="UniProtKB-KW"/>
</dbReference>
<keyword evidence="14" id="KW-0067">ATP-binding</keyword>
<evidence type="ECO:0000256" key="6">
    <source>
        <dbReference type="ARBA" id="ARBA00022485"/>
    </source>
</evidence>
<dbReference type="GO" id="GO:0017116">
    <property type="term" value="F:single-stranded DNA helicase activity"/>
    <property type="evidence" value="ECO:0007669"/>
    <property type="project" value="InterPro"/>
</dbReference>
<dbReference type="Pfam" id="PF13086">
    <property type="entry name" value="AAA_11"/>
    <property type="match status" value="2"/>
</dbReference>
<keyword evidence="11" id="KW-0227">DNA damage</keyword>
<keyword evidence="15" id="KW-0408">Iron</keyword>
<comment type="cofactor">
    <cofactor evidence="1">
        <name>[4Fe-4S] cluster</name>
        <dbReference type="ChEBI" id="CHEBI:49883"/>
    </cofactor>
</comment>
<keyword evidence="6" id="KW-0004">4Fe-4S</keyword>
<dbReference type="InterPro" id="IPR041677">
    <property type="entry name" value="DNA2/NAM7_AAA_11"/>
</dbReference>
<reference evidence="26 27" key="1">
    <citation type="journal article" date="2014" name="Nat. Commun.">
        <title>Klebsormidium flaccidum genome reveals primary factors for plant terrestrial adaptation.</title>
        <authorList>
            <person name="Hori K."/>
            <person name="Maruyama F."/>
            <person name="Fujisawa T."/>
            <person name="Togashi T."/>
            <person name="Yamamoto N."/>
            <person name="Seo M."/>
            <person name="Sato S."/>
            <person name="Yamada T."/>
            <person name="Mori H."/>
            <person name="Tajima N."/>
            <person name="Moriyama T."/>
            <person name="Ikeuchi M."/>
            <person name="Watanabe M."/>
            <person name="Wada H."/>
            <person name="Kobayashi K."/>
            <person name="Saito M."/>
            <person name="Masuda T."/>
            <person name="Sasaki-Sekimoto Y."/>
            <person name="Mashiguchi K."/>
            <person name="Awai K."/>
            <person name="Shimojima M."/>
            <person name="Masuda S."/>
            <person name="Iwai M."/>
            <person name="Nobusawa T."/>
            <person name="Narise T."/>
            <person name="Kondo S."/>
            <person name="Saito H."/>
            <person name="Sato R."/>
            <person name="Murakawa M."/>
            <person name="Ihara Y."/>
            <person name="Oshima-Yamada Y."/>
            <person name="Ohtaka K."/>
            <person name="Satoh M."/>
            <person name="Sonobe K."/>
            <person name="Ishii M."/>
            <person name="Ohtani R."/>
            <person name="Kanamori-Sato M."/>
            <person name="Honoki R."/>
            <person name="Miyazaki D."/>
            <person name="Mochizuki H."/>
            <person name="Umetsu J."/>
            <person name="Higashi K."/>
            <person name="Shibata D."/>
            <person name="Kamiya Y."/>
            <person name="Sato N."/>
            <person name="Nakamura Y."/>
            <person name="Tabata S."/>
            <person name="Ida S."/>
            <person name="Kurokawa K."/>
            <person name="Ohta H."/>
        </authorList>
    </citation>
    <scope>NUCLEOTIDE SEQUENCE [LARGE SCALE GENOMIC DNA]</scope>
    <source>
        <strain evidence="26 27">NIES-2285</strain>
    </source>
</reference>
<comment type="subcellular location">
    <subcellularLocation>
        <location evidence="2">Nucleus</location>
    </subcellularLocation>
</comment>
<dbReference type="InterPro" id="IPR011604">
    <property type="entry name" value="PDDEXK-like_dom_sf"/>
</dbReference>
<dbReference type="PANTHER" id="PTHR10887">
    <property type="entry name" value="DNA2/NAM7 HELICASE FAMILY"/>
    <property type="match status" value="1"/>
</dbReference>
<dbReference type="GO" id="GO:0005524">
    <property type="term" value="F:ATP binding"/>
    <property type="evidence" value="ECO:0007669"/>
    <property type="project" value="UniProtKB-KW"/>
</dbReference>
<evidence type="ECO:0000256" key="18">
    <source>
        <dbReference type="ARBA" id="ARBA00023204"/>
    </source>
</evidence>
<dbReference type="InterPro" id="IPR045055">
    <property type="entry name" value="DNA2/NAM7-like"/>
</dbReference>
<gene>
    <name evidence="26" type="ORF">KFL_006490050</name>
</gene>
<feature type="domain" description="DNA replication factor Dna2 N-terminal" evidence="23">
    <location>
        <begin position="569"/>
        <end position="774"/>
    </location>
</feature>